<comment type="caution">
    <text evidence="1">The sequence shown here is derived from an EMBL/GenBank/DDBJ whole genome shotgun (WGS) entry which is preliminary data.</text>
</comment>
<keyword evidence="2" id="KW-1185">Reference proteome</keyword>
<organism evidence="1 2">
    <name type="scientific">Lipomyces kononenkoae</name>
    <name type="common">Yeast</name>
    <dbReference type="NCBI Taxonomy" id="34357"/>
    <lineage>
        <taxon>Eukaryota</taxon>
        <taxon>Fungi</taxon>
        <taxon>Dikarya</taxon>
        <taxon>Ascomycota</taxon>
        <taxon>Saccharomycotina</taxon>
        <taxon>Lipomycetes</taxon>
        <taxon>Lipomycetales</taxon>
        <taxon>Lipomycetaceae</taxon>
        <taxon>Lipomyces</taxon>
    </lineage>
</organism>
<reference evidence="2" key="1">
    <citation type="journal article" date="2024" name="Front. Bioeng. Biotechnol.">
        <title>Genome-scale model development and genomic sequencing of the oleaginous clade Lipomyces.</title>
        <authorList>
            <person name="Czajka J.J."/>
            <person name="Han Y."/>
            <person name="Kim J."/>
            <person name="Mondo S.J."/>
            <person name="Hofstad B.A."/>
            <person name="Robles A."/>
            <person name="Haridas S."/>
            <person name="Riley R."/>
            <person name="LaButti K."/>
            <person name="Pangilinan J."/>
            <person name="Andreopoulos W."/>
            <person name="Lipzen A."/>
            <person name="Yan J."/>
            <person name="Wang M."/>
            <person name="Ng V."/>
            <person name="Grigoriev I.V."/>
            <person name="Spatafora J.W."/>
            <person name="Magnuson J.K."/>
            <person name="Baker S.E."/>
            <person name="Pomraning K.R."/>
        </authorList>
    </citation>
    <scope>NUCLEOTIDE SEQUENCE [LARGE SCALE GENOMIC DNA]</scope>
    <source>
        <strain evidence="2">CBS 7786</strain>
    </source>
</reference>
<evidence type="ECO:0000313" key="2">
    <source>
        <dbReference type="Proteomes" id="UP001433508"/>
    </source>
</evidence>
<dbReference type="EMBL" id="MU971446">
    <property type="protein sequence ID" value="KAK9234841.1"/>
    <property type="molecule type" value="Genomic_DNA"/>
</dbReference>
<sequence>MDSDEVSIATGESPFPGSHEEEVNAEECQEQTPSSDSKRPTSCELCKTRKVRCDRAEPSCGWCTRNGRVCVYKGRQKPGFRAGYVRELENKINRLEAILQALGRQVENHISDHESSRRASESPLVDERIPSQQRFHRTSELMSVRSMTNTPEAAQSDLPPTDLLYSLVDLYFKHVNPWCPILDRKVTLMRFFGSSVADDADAVVLYAIVATALRFSQDPSLTPELRKRYLNIAKDKVLLRSLQSPSIPSLQALVILAWDFLGSSDGPQNANILAIIVRTVQQLKLHVESSLSLSPAVRAAASPGRLRDSILPPPASWIDDEGRRRLFWMIYIIERYTAVATLGDCVLRDSDIDRSLPCQYDLFSKNQPVETRWYCGPGRSKMLTNRPENLGSFSYHCEVVRTLSRVQTFLQTPVDICSLAEVESWQTTYCELDDELNDWLGHLPDDYSKVSQLCHSDPTSKMSNWIMLHAAFVTSVVRLHSCAAYPSVRSHIFTPSLQASQRCLTAVESLREIAQDVFNTGMLPLLGPHFAFALYVAARLLLVHTASRGSDYALDPTCEFFIFMLQQIGQYWTIARHYAHLLDQVWKRSRLGSPDGTRRASKALAMMRRRAYQIHLSASHRPSSSKPVTSVSVEDLEYLEVFEFFNYPRLPATVACNASLYGSLSNMDGVSVENDSSLLTTNFDVGWSYGGS</sequence>
<name>A0ACC3STB4_LIPKO</name>
<gene>
    <name evidence="1" type="ORF">V1525DRAFT_31142</name>
</gene>
<proteinExistence type="predicted"/>
<accession>A0ACC3STB4</accession>
<dbReference type="Proteomes" id="UP001433508">
    <property type="component" value="Unassembled WGS sequence"/>
</dbReference>
<protein>
    <submittedName>
        <fullName evidence="1">Fungal-specific transcription factor domain-containing protein</fullName>
    </submittedName>
</protein>
<evidence type="ECO:0000313" key="1">
    <source>
        <dbReference type="EMBL" id="KAK9234841.1"/>
    </source>
</evidence>